<protein>
    <submittedName>
        <fullName evidence="1">Uncharacterized protein</fullName>
    </submittedName>
</protein>
<dbReference type="AlphaFoldDB" id="X1NP49"/>
<sequence length="32" mass="3473">QNSPFDENDAISSLYGCDNYGGFNWGRIGDGC</sequence>
<dbReference type="EMBL" id="BARV01026945">
    <property type="protein sequence ID" value="GAI45822.1"/>
    <property type="molecule type" value="Genomic_DNA"/>
</dbReference>
<evidence type="ECO:0000313" key="1">
    <source>
        <dbReference type="EMBL" id="GAI45822.1"/>
    </source>
</evidence>
<comment type="caution">
    <text evidence="1">The sequence shown here is derived from an EMBL/GenBank/DDBJ whole genome shotgun (WGS) entry which is preliminary data.</text>
</comment>
<reference evidence="1" key="1">
    <citation type="journal article" date="2014" name="Front. Microbiol.">
        <title>High frequency of phylogenetically diverse reductive dehalogenase-homologous genes in deep subseafloor sedimentary metagenomes.</title>
        <authorList>
            <person name="Kawai M."/>
            <person name="Futagami T."/>
            <person name="Toyoda A."/>
            <person name="Takaki Y."/>
            <person name="Nishi S."/>
            <person name="Hori S."/>
            <person name="Arai W."/>
            <person name="Tsubouchi T."/>
            <person name="Morono Y."/>
            <person name="Uchiyama I."/>
            <person name="Ito T."/>
            <person name="Fujiyama A."/>
            <person name="Inagaki F."/>
            <person name="Takami H."/>
        </authorList>
    </citation>
    <scope>NUCLEOTIDE SEQUENCE</scope>
    <source>
        <strain evidence="1">Expedition CK06-06</strain>
    </source>
</reference>
<gene>
    <name evidence="1" type="ORF">S06H3_43441</name>
</gene>
<feature type="non-terminal residue" evidence="1">
    <location>
        <position position="1"/>
    </location>
</feature>
<accession>X1NP49</accession>
<name>X1NP49_9ZZZZ</name>
<proteinExistence type="predicted"/>
<organism evidence="1">
    <name type="scientific">marine sediment metagenome</name>
    <dbReference type="NCBI Taxonomy" id="412755"/>
    <lineage>
        <taxon>unclassified sequences</taxon>
        <taxon>metagenomes</taxon>
        <taxon>ecological metagenomes</taxon>
    </lineage>
</organism>